<feature type="chain" id="PRO_5037104161" evidence="3">
    <location>
        <begin position="24"/>
        <end position="391"/>
    </location>
</feature>
<proteinExistence type="predicted"/>
<feature type="transmembrane region" description="Helical" evidence="2">
    <location>
        <begin position="370"/>
        <end position="388"/>
    </location>
</feature>
<keyword evidence="5" id="KW-1185">Reference proteome</keyword>
<dbReference type="AlphaFoldDB" id="A0A926E0T2"/>
<comment type="caution">
    <text evidence="4">The sequence shown here is derived from an EMBL/GenBank/DDBJ whole genome shotgun (WGS) entry which is preliminary data.</text>
</comment>
<protein>
    <submittedName>
        <fullName evidence="4">Uncharacterized protein</fullName>
    </submittedName>
</protein>
<organism evidence="4 5">
    <name type="scientific">Ligaoa zhengdingensis</name>
    <dbReference type="NCBI Taxonomy" id="2763658"/>
    <lineage>
        <taxon>Bacteria</taxon>
        <taxon>Bacillati</taxon>
        <taxon>Bacillota</taxon>
        <taxon>Clostridia</taxon>
        <taxon>Eubacteriales</taxon>
        <taxon>Oscillospiraceae</taxon>
        <taxon>Ligaoa</taxon>
    </lineage>
</organism>
<name>A0A926E0T2_9FIRM</name>
<evidence type="ECO:0000256" key="1">
    <source>
        <dbReference type="SAM" id="MobiDB-lite"/>
    </source>
</evidence>
<feature type="region of interest" description="Disordered" evidence="1">
    <location>
        <begin position="338"/>
        <end position="365"/>
    </location>
</feature>
<accession>A0A926E0T2</accession>
<feature type="compositionally biased region" description="Acidic residues" evidence="1">
    <location>
        <begin position="338"/>
        <end position="348"/>
    </location>
</feature>
<keyword evidence="2" id="KW-0812">Transmembrane</keyword>
<evidence type="ECO:0000256" key="2">
    <source>
        <dbReference type="SAM" id="Phobius"/>
    </source>
</evidence>
<keyword evidence="2" id="KW-0472">Membrane</keyword>
<evidence type="ECO:0000313" key="5">
    <source>
        <dbReference type="Proteomes" id="UP000653127"/>
    </source>
</evidence>
<sequence>MKKVFAYVLAAVLALGSSTMAFASTDVKEITIGDDNGSIYVLNDDDHMVKANVSNIKWSNDSATVSASGDFNADTTYYIPVYAGTNTPITKLSDLDNYKIRTSISDGSNYISSKPQFVIKSVKTGGDISGKNAFIQVTTADKFQMEAVDFDLTTTVYPKEGSKVNMGSLVTGLATGDEAEMNISGTIGYETTDAKSYTVMEGPVTNFDGVDDDDTIELDFNGDALFEVNAKGQKDLFLRLDTSDSALEDKYPEASLEVRYFAGNNKTFRKTGTLTFENIDPIENENGKLVAPYIYEVVNGKLVVFNDAKYDMDESKFTIKTNKLGNYVISDRELDASEAVDGEGEGENEGGSSNGGSNSEKNPDTGANDFVGLAVALAVVSIAGIAVAKRK</sequence>
<evidence type="ECO:0000256" key="3">
    <source>
        <dbReference type="SAM" id="SignalP"/>
    </source>
</evidence>
<keyword evidence="3" id="KW-0732">Signal</keyword>
<reference evidence="4" key="1">
    <citation type="submission" date="2020-08" db="EMBL/GenBank/DDBJ databases">
        <title>Genome public.</title>
        <authorList>
            <person name="Liu C."/>
            <person name="Sun Q."/>
        </authorList>
    </citation>
    <scope>NUCLEOTIDE SEQUENCE</scope>
    <source>
        <strain evidence="4">NSJ-31</strain>
    </source>
</reference>
<dbReference type="Proteomes" id="UP000653127">
    <property type="component" value="Unassembled WGS sequence"/>
</dbReference>
<keyword evidence="2" id="KW-1133">Transmembrane helix</keyword>
<dbReference type="EMBL" id="JACRST010000023">
    <property type="protein sequence ID" value="MBC8547528.1"/>
    <property type="molecule type" value="Genomic_DNA"/>
</dbReference>
<gene>
    <name evidence="4" type="ORF">H8711_11385</name>
</gene>
<evidence type="ECO:0000313" key="4">
    <source>
        <dbReference type="EMBL" id="MBC8547528.1"/>
    </source>
</evidence>
<feature type="signal peptide" evidence="3">
    <location>
        <begin position="1"/>
        <end position="23"/>
    </location>
</feature>
<dbReference type="RefSeq" id="WP_249283569.1">
    <property type="nucleotide sequence ID" value="NZ_JACRST010000023.1"/>
</dbReference>